<reference evidence="2 3" key="1">
    <citation type="submission" date="2024-02" db="EMBL/GenBank/DDBJ databases">
        <title>A chromosome-level genome assembly of Drosophila madeirensis, a fruit fly species endemic to Madeira island.</title>
        <authorList>
            <person name="Tomihara K."/>
            <person name="Llopart A."/>
            <person name="Yamamoto D."/>
        </authorList>
    </citation>
    <scope>NUCLEOTIDE SEQUENCE [LARGE SCALE GENOMIC DNA]</scope>
    <source>
        <strain evidence="2 3">RF1</strain>
    </source>
</reference>
<feature type="compositionally biased region" description="Basic residues" evidence="1">
    <location>
        <begin position="10"/>
        <end position="25"/>
    </location>
</feature>
<feature type="region of interest" description="Disordered" evidence="1">
    <location>
        <begin position="217"/>
        <end position="249"/>
    </location>
</feature>
<dbReference type="PANTHER" id="PTHR16524:SF2">
    <property type="entry name" value="CELL DEATH REGULATOR AVEN"/>
    <property type="match status" value="1"/>
</dbReference>
<feature type="compositionally biased region" description="Low complexity" evidence="1">
    <location>
        <begin position="28"/>
        <end position="40"/>
    </location>
</feature>
<feature type="region of interest" description="Disordered" evidence="1">
    <location>
        <begin position="1"/>
        <end position="75"/>
    </location>
</feature>
<evidence type="ECO:0000313" key="3">
    <source>
        <dbReference type="Proteomes" id="UP001500889"/>
    </source>
</evidence>
<organism evidence="2 3">
    <name type="scientific">Drosophila madeirensis</name>
    <name type="common">Fruit fly</name>
    <dbReference type="NCBI Taxonomy" id="30013"/>
    <lineage>
        <taxon>Eukaryota</taxon>
        <taxon>Metazoa</taxon>
        <taxon>Ecdysozoa</taxon>
        <taxon>Arthropoda</taxon>
        <taxon>Hexapoda</taxon>
        <taxon>Insecta</taxon>
        <taxon>Pterygota</taxon>
        <taxon>Neoptera</taxon>
        <taxon>Endopterygota</taxon>
        <taxon>Diptera</taxon>
        <taxon>Brachycera</taxon>
        <taxon>Muscomorpha</taxon>
        <taxon>Ephydroidea</taxon>
        <taxon>Drosophilidae</taxon>
        <taxon>Drosophila</taxon>
        <taxon>Sophophora</taxon>
    </lineage>
</organism>
<feature type="compositionally biased region" description="Pro residues" evidence="1">
    <location>
        <begin position="237"/>
        <end position="246"/>
    </location>
</feature>
<evidence type="ECO:0000313" key="2">
    <source>
        <dbReference type="EMBL" id="BFG01629.1"/>
    </source>
</evidence>
<dbReference type="Proteomes" id="UP001500889">
    <property type="component" value="Chromosome A"/>
</dbReference>
<dbReference type="PANTHER" id="PTHR16524">
    <property type="entry name" value="CELL DEATH REGULATOR AVEN"/>
    <property type="match status" value="1"/>
</dbReference>
<name>A0AAU9G221_DROMD</name>
<gene>
    <name evidence="2" type="ORF">DMAD_01333</name>
</gene>
<proteinExistence type="predicted"/>
<keyword evidence="3" id="KW-1185">Reference proteome</keyword>
<dbReference type="EMBL" id="AP029266">
    <property type="protein sequence ID" value="BFG01629.1"/>
    <property type="molecule type" value="Genomic_DNA"/>
</dbReference>
<feature type="compositionally biased region" description="Low complexity" evidence="1">
    <location>
        <begin position="226"/>
        <end position="236"/>
    </location>
</feature>
<feature type="region of interest" description="Disordered" evidence="1">
    <location>
        <begin position="265"/>
        <end position="307"/>
    </location>
</feature>
<accession>A0AAU9G221</accession>
<evidence type="ECO:0000256" key="1">
    <source>
        <dbReference type="SAM" id="MobiDB-lite"/>
    </source>
</evidence>
<sequence length="307" mass="32867">MSGKDDRSKEKRRNMKQYTHHKQQRRGTTTTTSSSSPQTTAVRSIVDVADSSDEPRFARSCKGNWASGGGSRGSALAPQMNRDLLDVLPSDTDDVDHLGVDTGAPIDESARAQLRAGDYKQLTQFPNLGGGHFTFGSEKEWNSIAEGQTQLHTKAASGYFALNLVRLNAGLQTIPFYKRMDYPASMFTRQQIVAQTEAAERAETLYQQSVLREANGSAAAKSRQVSAKSAKSSLPAAPAPATPAPAPGSALADDLEELLAMTNIQSDPKAAAPGTMPMPMPMVQPATPSSAASKNDVENWLDNVLGE</sequence>
<dbReference type="GO" id="GO:0010972">
    <property type="term" value="P:negative regulation of G2/M transition of mitotic cell cycle"/>
    <property type="evidence" value="ECO:0007669"/>
    <property type="project" value="TreeGrafter"/>
</dbReference>
<dbReference type="InterPro" id="IPR026187">
    <property type="entry name" value="Aven"/>
</dbReference>
<dbReference type="AlphaFoldDB" id="A0AAU9G221"/>
<protein>
    <submittedName>
        <fullName evidence="2">Uncharacterized protein</fullName>
    </submittedName>
</protein>